<evidence type="ECO:0000313" key="2">
    <source>
        <dbReference type="Proteomes" id="UP001620626"/>
    </source>
</evidence>
<name>A0ABD2JBQ9_9BILA</name>
<dbReference type="AlphaFoldDB" id="A0ABD2JBQ9"/>
<dbReference type="EMBL" id="JBICBT010001005">
    <property type="protein sequence ID" value="KAL3087995.1"/>
    <property type="molecule type" value="Genomic_DNA"/>
</dbReference>
<sequence length="78" mass="8958">MFSPELISIWRLQRTFFSGRQHRARAVFRLADNVVPKVATLVVVPLNKPTEFFQILADTGYPSIFGSPQYAWVCAHTY</sequence>
<keyword evidence="2" id="KW-1185">Reference proteome</keyword>
<gene>
    <name evidence="1" type="ORF">niasHT_026416</name>
</gene>
<accession>A0ABD2JBQ9</accession>
<dbReference type="Proteomes" id="UP001620626">
    <property type="component" value="Unassembled WGS sequence"/>
</dbReference>
<organism evidence="1 2">
    <name type="scientific">Heterodera trifolii</name>
    <dbReference type="NCBI Taxonomy" id="157864"/>
    <lineage>
        <taxon>Eukaryota</taxon>
        <taxon>Metazoa</taxon>
        <taxon>Ecdysozoa</taxon>
        <taxon>Nematoda</taxon>
        <taxon>Chromadorea</taxon>
        <taxon>Rhabditida</taxon>
        <taxon>Tylenchina</taxon>
        <taxon>Tylenchomorpha</taxon>
        <taxon>Tylenchoidea</taxon>
        <taxon>Heteroderidae</taxon>
        <taxon>Heteroderinae</taxon>
        <taxon>Heterodera</taxon>
    </lineage>
</organism>
<protein>
    <submittedName>
        <fullName evidence="1">Uncharacterized protein</fullName>
    </submittedName>
</protein>
<proteinExistence type="predicted"/>
<comment type="caution">
    <text evidence="1">The sequence shown here is derived from an EMBL/GenBank/DDBJ whole genome shotgun (WGS) entry which is preliminary data.</text>
</comment>
<evidence type="ECO:0000313" key="1">
    <source>
        <dbReference type="EMBL" id="KAL3087995.1"/>
    </source>
</evidence>
<reference evidence="1 2" key="1">
    <citation type="submission" date="2024-10" db="EMBL/GenBank/DDBJ databases">
        <authorList>
            <person name="Kim D."/>
        </authorList>
    </citation>
    <scope>NUCLEOTIDE SEQUENCE [LARGE SCALE GENOMIC DNA]</scope>
    <source>
        <strain evidence="1">BH-2024</strain>
    </source>
</reference>